<name>A0ACB8S6K9_9AGAM</name>
<protein>
    <submittedName>
        <fullName evidence="1">Uncharacterized protein</fullName>
    </submittedName>
</protein>
<proteinExistence type="predicted"/>
<evidence type="ECO:0000313" key="1">
    <source>
        <dbReference type="EMBL" id="KAI0052209.1"/>
    </source>
</evidence>
<accession>A0ACB8S6K9</accession>
<gene>
    <name evidence="1" type="ORF">FA95DRAFT_1592968</name>
</gene>
<evidence type="ECO:0000313" key="2">
    <source>
        <dbReference type="Proteomes" id="UP000814033"/>
    </source>
</evidence>
<reference evidence="1" key="2">
    <citation type="journal article" date="2022" name="New Phytol.">
        <title>Evolutionary transition to the ectomycorrhizal habit in the genomes of a hyperdiverse lineage of mushroom-forming fungi.</title>
        <authorList>
            <person name="Looney B."/>
            <person name="Miyauchi S."/>
            <person name="Morin E."/>
            <person name="Drula E."/>
            <person name="Courty P.E."/>
            <person name="Kohler A."/>
            <person name="Kuo A."/>
            <person name="LaButti K."/>
            <person name="Pangilinan J."/>
            <person name="Lipzen A."/>
            <person name="Riley R."/>
            <person name="Andreopoulos W."/>
            <person name="He G."/>
            <person name="Johnson J."/>
            <person name="Nolan M."/>
            <person name="Tritt A."/>
            <person name="Barry K.W."/>
            <person name="Grigoriev I.V."/>
            <person name="Nagy L.G."/>
            <person name="Hibbett D."/>
            <person name="Henrissat B."/>
            <person name="Matheny P.B."/>
            <person name="Labbe J."/>
            <person name="Martin F.M."/>
        </authorList>
    </citation>
    <scope>NUCLEOTIDE SEQUENCE</scope>
    <source>
        <strain evidence="1">FP105234-sp</strain>
    </source>
</reference>
<comment type="caution">
    <text evidence="1">The sequence shown here is derived from an EMBL/GenBank/DDBJ whole genome shotgun (WGS) entry which is preliminary data.</text>
</comment>
<organism evidence="1 2">
    <name type="scientific">Auriscalpium vulgare</name>
    <dbReference type="NCBI Taxonomy" id="40419"/>
    <lineage>
        <taxon>Eukaryota</taxon>
        <taxon>Fungi</taxon>
        <taxon>Dikarya</taxon>
        <taxon>Basidiomycota</taxon>
        <taxon>Agaricomycotina</taxon>
        <taxon>Agaricomycetes</taxon>
        <taxon>Russulales</taxon>
        <taxon>Auriscalpiaceae</taxon>
        <taxon>Auriscalpium</taxon>
    </lineage>
</organism>
<sequence length="490" mass="52787">MSSEQLGLPSALDCDSASGPHRYQVLACSTAPPTLRRAGARRLVRSRRLPLEQSLGLLSSDMTSATSRMLCDVQLKTVSTQRRALMPIQVGQGIAVRATPPRVQRLYESPRKSQKKAHVPAQLSPSAKRLRPSSIRADRHPLPNAGQPLLRSSKTKLPRSLPKFDLGAAFDVSMLDSKLRVPGPLLELASVPTSTLLSSFGAFRTVESTSSVPSTLFSSESFRVITIRLHDRGLEEFSTASPMANLIRNCVDGLRVERGEPLSARRAASILPVKEVRAHATAWITESDVGVGLVRRATDSRVPPRGRGDRLSAIHECPNPRYSSGSYVVVPSSPASRPMRSVSTRTARKPAPPIDDNIYYPDTHIDRPVRPDSFDYEASVAPMSPGTKHKMKAKALLARLAGKRSSKAIAPLPMQAGLGFVVSAPASRPKDVKGSGGLKVLSVEANLPRLKSGKGASSQYEYHQSSAITAMQCEPLIVIPLGLGKDGSTD</sequence>
<dbReference type="Proteomes" id="UP000814033">
    <property type="component" value="Unassembled WGS sequence"/>
</dbReference>
<keyword evidence="2" id="KW-1185">Reference proteome</keyword>
<dbReference type="EMBL" id="MU275847">
    <property type="protein sequence ID" value="KAI0052209.1"/>
    <property type="molecule type" value="Genomic_DNA"/>
</dbReference>
<reference evidence="1" key="1">
    <citation type="submission" date="2021-02" db="EMBL/GenBank/DDBJ databases">
        <authorList>
            <consortium name="DOE Joint Genome Institute"/>
            <person name="Ahrendt S."/>
            <person name="Looney B.P."/>
            <person name="Miyauchi S."/>
            <person name="Morin E."/>
            <person name="Drula E."/>
            <person name="Courty P.E."/>
            <person name="Chicoki N."/>
            <person name="Fauchery L."/>
            <person name="Kohler A."/>
            <person name="Kuo A."/>
            <person name="Labutti K."/>
            <person name="Pangilinan J."/>
            <person name="Lipzen A."/>
            <person name="Riley R."/>
            <person name="Andreopoulos W."/>
            <person name="He G."/>
            <person name="Johnson J."/>
            <person name="Barry K.W."/>
            <person name="Grigoriev I.V."/>
            <person name="Nagy L."/>
            <person name="Hibbett D."/>
            <person name="Henrissat B."/>
            <person name="Matheny P.B."/>
            <person name="Labbe J."/>
            <person name="Martin F."/>
        </authorList>
    </citation>
    <scope>NUCLEOTIDE SEQUENCE</scope>
    <source>
        <strain evidence="1">FP105234-sp</strain>
    </source>
</reference>